<dbReference type="Gene3D" id="3.20.20.370">
    <property type="entry name" value="Glycoside hydrolase/deacetylase"/>
    <property type="match status" value="1"/>
</dbReference>
<dbReference type="AlphaFoldDB" id="A0A5M3W8W6"/>
<dbReference type="InterPro" id="IPR011330">
    <property type="entry name" value="Glyco_hydro/deAcase_b/a-brl"/>
</dbReference>
<protein>
    <submittedName>
        <fullName evidence="1">LamB/YcsF family protein</fullName>
    </submittedName>
</protein>
<gene>
    <name evidence="1" type="ORF">Acor_56070</name>
</gene>
<dbReference type="Pfam" id="PF03746">
    <property type="entry name" value="LamB_YcsF"/>
    <property type="match status" value="1"/>
</dbReference>
<dbReference type="SUPFAM" id="SSF88713">
    <property type="entry name" value="Glycoside hydrolase/deacetylase"/>
    <property type="match status" value="1"/>
</dbReference>
<dbReference type="PANTHER" id="PTHR30292:SF0">
    <property type="entry name" value="5-OXOPROLINASE SUBUNIT A"/>
    <property type="match status" value="1"/>
</dbReference>
<evidence type="ECO:0000313" key="1">
    <source>
        <dbReference type="EMBL" id="GES03541.1"/>
    </source>
</evidence>
<dbReference type="EMBL" id="BLAD01000070">
    <property type="protein sequence ID" value="GES03541.1"/>
    <property type="molecule type" value="Genomic_DNA"/>
</dbReference>
<keyword evidence="2" id="KW-1185">Reference proteome</keyword>
<accession>A0A5M3W8W6</accession>
<sequence>MKITLNSDMGESFGIHSFGNDRALLGLIDTANVACGFHAGDPSGIRETVTGAAAAGITIGAHPGLPDLVGFGRREMKLFPEEVRDIVQYQVGALKGFLDAAGVQLDHIKPHGSLYGMVSRDEALMDAVCDVAAQYEVPIYGMAGTAHERVSAARGIPFLAEFYVDLEYAADGGLIIARRPHATPVERAVERMTVALTEGVAIAVTGERVPMKFDTVCVHSDTPNAVEVATAIRTVIDSQDSVSGKAHHV</sequence>
<evidence type="ECO:0000313" key="2">
    <source>
        <dbReference type="Proteomes" id="UP000334990"/>
    </source>
</evidence>
<dbReference type="RefSeq" id="WP_170317112.1">
    <property type="nucleotide sequence ID" value="NZ_BAAABN010000042.1"/>
</dbReference>
<dbReference type="GO" id="GO:0005975">
    <property type="term" value="P:carbohydrate metabolic process"/>
    <property type="evidence" value="ECO:0007669"/>
    <property type="project" value="InterPro"/>
</dbReference>
<dbReference type="NCBIfam" id="NF003814">
    <property type="entry name" value="PRK05406.1-3"/>
    <property type="match status" value="1"/>
</dbReference>
<name>A0A5M3W8W6_9ACTN</name>
<dbReference type="InterPro" id="IPR005501">
    <property type="entry name" value="LamB/YcsF/PxpA-like"/>
</dbReference>
<dbReference type="PANTHER" id="PTHR30292">
    <property type="entry name" value="UNCHARACTERIZED PROTEIN YBGL-RELATED"/>
    <property type="match status" value="1"/>
</dbReference>
<organism evidence="1 2">
    <name type="scientific">Acrocarpospora corrugata</name>
    <dbReference type="NCBI Taxonomy" id="35763"/>
    <lineage>
        <taxon>Bacteria</taxon>
        <taxon>Bacillati</taxon>
        <taxon>Actinomycetota</taxon>
        <taxon>Actinomycetes</taxon>
        <taxon>Streptosporangiales</taxon>
        <taxon>Streptosporangiaceae</taxon>
        <taxon>Acrocarpospora</taxon>
    </lineage>
</organism>
<proteinExistence type="predicted"/>
<dbReference type="Proteomes" id="UP000334990">
    <property type="component" value="Unassembled WGS sequence"/>
</dbReference>
<dbReference type="NCBIfam" id="NF003816">
    <property type="entry name" value="PRK05406.1-5"/>
    <property type="match status" value="1"/>
</dbReference>
<reference evidence="1 2" key="1">
    <citation type="submission" date="2019-10" db="EMBL/GenBank/DDBJ databases">
        <title>Whole genome shotgun sequence of Acrocarpospora corrugata NBRC 13972.</title>
        <authorList>
            <person name="Ichikawa N."/>
            <person name="Kimura A."/>
            <person name="Kitahashi Y."/>
            <person name="Komaki H."/>
            <person name="Oguchi A."/>
        </authorList>
    </citation>
    <scope>NUCLEOTIDE SEQUENCE [LARGE SCALE GENOMIC DNA]</scope>
    <source>
        <strain evidence="1 2">NBRC 13972</strain>
    </source>
</reference>
<comment type="caution">
    <text evidence="1">The sequence shown here is derived from an EMBL/GenBank/DDBJ whole genome shotgun (WGS) entry which is preliminary data.</text>
</comment>